<protein>
    <submittedName>
        <fullName evidence="4">IMPACT family member</fullName>
    </submittedName>
</protein>
<dbReference type="InterPro" id="IPR020568">
    <property type="entry name" value="Ribosomal_Su5_D2-typ_SF"/>
</dbReference>
<evidence type="ECO:0000313" key="5">
    <source>
        <dbReference type="Proteomes" id="UP001054820"/>
    </source>
</evidence>
<evidence type="ECO:0000313" key="4">
    <source>
        <dbReference type="EMBL" id="BCN94456.1"/>
    </source>
</evidence>
<dbReference type="EMBL" id="AP024202">
    <property type="protein sequence ID" value="BCN94456.1"/>
    <property type="molecule type" value="Genomic_DNA"/>
</dbReference>
<evidence type="ECO:0000259" key="3">
    <source>
        <dbReference type="Pfam" id="PF09186"/>
    </source>
</evidence>
<dbReference type="Proteomes" id="UP001054820">
    <property type="component" value="Chromosome"/>
</dbReference>
<dbReference type="InterPro" id="IPR015796">
    <property type="entry name" value="Impact_YigZ-like"/>
</dbReference>
<keyword evidence="5" id="KW-1185">Reference proteome</keyword>
<accession>A0ABN6CZB5</accession>
<feature type="domain" description="UPF0029" evidence="3">
    <location>
        <begin position="140"/>
        <end position="189"/>
    </location>
</feature>
<dbReference type="PROSITE" id="PS00910">
    <property type="entry name" value="UPF0029"/>
    <property type="match status" value="1"/>
</dbReference>
<name>A0ABN6CZB5_9GAMM</name>
<sequence>MSYPIPTQQTVAEIEIKKSRFIAYAKGIASREEGMLWLEEIKAQYPDARHHCWAYLIGNPKCAANAGMGDDGEPSGTAGKPILNVLNHKGVGDVMIIVVRYFGGIKLGAGGLTRAYGQAAQAVMEILPTEQQVEMDGLQVNCSFAQEQQVRHLVGLAEGTVDDVGYSQNVAMMVSVPSTSLEAFQQSLTANGCEFKLLSM</sequence>
<dbReference type="SUPFAM" id="SSF54211">
    <property type="entry name" value="Ribosomal protein S5 domain 2-like"/>
    <property type="match status" value="1"/>
</dbReference>
<dbReference type="NCBIfam" id="TIGR00257">
    <property type="entry name" value="IMPACT_YIGZ"/>
    <property type="match status" value="1"/>
</dbReference>
<organism evidence="4 5">
    <name type="scientific">Thiomicrorhabdus immobilis</name>
    <dbReference type="NCBI Taxonomy" id="2791037"/>
    <lineage>
        <taxon>Bacteria</taxon>
        <taxon>Pseudomonadati</taxon>
        <taxon>Pseudomonadota</taxon>
        <taxon>Gammaproteobacteria</taxon>
        <taxon>Thiotrichales</taxon>
        <taxon>Piscirickettsiaceae</taxon>
        <taxon>Thiomicrorhabdus</taxon>
    </lineage>
</organism>
<dbReference type="SUPFAM" id="SSF54980">
    <property type="entry name" value="EF-G C-terminal domain-like"/>
    <property type="match status" value="1"/>
</dbReference>
<dbReference type="Gene3D" id="3.30.70.240">
    <property type="match status" value="1"/>
</dbReference>
<dbReference type="Gene3D" id="3.30.230.30">
    <property type="entry name" value="Impact, N-terminal domain"/>
    <property type="match status" value="1"/>
</dbReference>
<feature type="domain" description="Impact N-terminal" evidence="2">
    <location>
        <begin position="17"/>
        <end position="123"/>
    </location>
</feature>
<dbReference type="PANTHER" id="PTHR16301:SF20">
    <property type="entry name" value="IMPACT FAMILY MEMBER YIGZ"/>
    <property type="match status" value="1"/>
</dbReference>
<dbReference type="Pfam" id="PF01205">
    <property type="entry name" value="Impact_N"/>
    <property type="match status" value="1"/>
</dbReference>
<dbReference type="InterPro" id="IPR035647">
    <property type="entry name" value="EFG_III/V"/>
</dbReference>
<gene>
    <name evidence="4" type="ORF">THMIRHAM_22410</name>
</gene>
<evidence type="ECO:0000256" key="1">
    <source>
        <dbReference type="ARBA" id="ARBA00007665"/>
    </source>
</evidence>
<comment type="similarity">
    <text evidence="1">Belongs to the IMPACT family.</text>
</comment>
<dbReference type="InterPro" id="IPR023582">
    <property type="entry name" value="Impact"/>
</dbReference>
<dbReference type="InterPro" id="IPR001498">
    <property type="entry name" value="Impact_N"/>
</dbReference>
<dbReference type="InterPro" id="IPR020569">
    <property type="entry name" value="UPF0029_Impact_CS"/>
</dbReference>
<evidence type="ECO:0000259" key="2">
    <source>
        <dbReference type="Pfam" id="PF01205"/>
    </source>
</evidence>
<dbReference type="Pfam" id="PF09186">
    <property type="entry name" value="DUF1949"/>
    <property type="match status" value="1"/>
</dbReference>
<proteinExistence type="inferred from homology"/>
<reference evidence="4" key="1">
    <citation type="journal article" date="2022" name="Arch. Microbiol.">
        <title>Thiomicrorhabdus immobilis sp. nov., a mesophilic sulfur-oxidizing bacterium isolated from sediment of a brackish lake in northern Japan.</title>
        <authorList>
            <person name="Kojima H."/>
            <person name="Mochizuki J."/>
            <person name="Kanda M."/>
            <person name="Watanabe T."/>
            <person name="Fukui M."/>
        </authorList>
    </citation>
    <scope>NUCLEOTIDE SEQUENCE</scope>
    <source>
        <strain evidence="4">Am19</strain>
    </source>
</reference>
<dbReference type="RefSeq" id="WP_237261913.1">
    <property type="nucleotide sequence ID" value="NZ_AP024202.1"/>
</dbReference>
<dbReference type="PANTHER" id="PTHR16301">
    <property type="entry name" value="IMPACT-RELATED"/>
    <property type="match status" value="1"/>
</dbReference>
<dbReference type="InterPro" id="IPR015269">
    <property type="entry name" value="UPF0029_Impact_C"/>
</dbReference>
<dbReference type="InterPro" id="IPR036956">
    <property type="entry name" value="Impact_N_sf"/>
</dbReference>